<dbReference type="Pfam" id="PF01255">
    <property type="entry name" value="Prenyltransf"/>
    <property type="match status" value="1"/>
</dbReference>
<dbReference type="OrthoDB" id="4191603at2"/>
<dbReference type="EC" id="2.5.1.-" evidence="2"/>
<feature type="binding site" evidence="2">
    <location>
        <position position="77"/>
    </location>
    <ligand>
        <name>substrate</name>
    </ligand>
</feature>
<comment type="subunit">
    <text evidence="2">Homodimer.</text>
</comment>
<dbReference type="FunFam" id="3.40.1180.10:FF:000001">
    <property type="entry name" value="(2E,6E)-farnesyl-diphosphate-specific ditrans,polycis-undecaprenyl-diphosphate synthase"/>
    <property type="match status" value="1"/>
</dbReference>
<dbReference type="PANTHER" id="PTHR10291">
    <property type="entry name" value="DEHYDRODOLICHYL DIPHOSPHATE SYNTHASE FAMILY MEMBER"/>
    <property type="match status" value="1"/>
</dbReference>
<feature type="binding site" evidence="2">
    <location>
        <position position="31"/>
    </location>
    <ligand>
        <name>substrate</name>
    </ligand>
</feature>
<feature type="binding site" evidence="2">
    <location>
        <position position="213"/>
    </location>
    <ligand>
        <name>Mg(2+)</name>
        <dbReference type="ChEBI" id="CHEBI:18420"/>
    </ligand>
</feature>
<keyword evidence="2" id="KW-0479">Metal-binding</keyword>
<comment type="cofactor">
    <cofactor evidence="2">
        <name>Mg(2+)</name>
        <dbReference type="ChEBI" id="CHEBI:18420"/>
    </cofactor>
    <text evidence="2">Binds 2 magnesium ions per subunit.</text>
</comment>
<feature type="active site" evidence="2">
    <location>
        <position position="26"/>
    </location>
</feature>
<protein>
    <recommendedName>
        <fullName evidence="2">Isoprenyl transferase</fullName>
        <ecNumber evidence="2">2.5.1.-</ecNumber>
    </recommendedName>
</protein>
<dbReference type="GO" id="GO:0045547">
    <property type="term" value="F:ditrans,polycis-polyprenyl diphosphate synthase [(2E,6E)-farnesyl diphosphate specific] activity"/>
    <property type="evidence" value="ECO:0007669"/>
    <property type="project" value="TreeGrafter"/>
</dbReference>
<evidence type="ECO:0000256" key="2">
    <source>
        <dbReference type="HAMAP-Rule" id="MF_01139"/>
    </source>
</evidence>
<dbReference type="EMBL" id="CP012332">
    <property type="protein sequence ID" value="AKU91364.1"/>
    <property type="molecule type" value="Genomic_DNA"/>
</dbReference>
<reference evidence="3 4" key="1">
    <citation type="submission" date="2015-08" db="EMBL/GenBank/DDBJ databases">
        <authorList>
            <person name="Babu N.S."/>
            <person name="Beckwith C.J."/>
            <person name="Beseler K.G."/>
            <person name="Brison A."/>
            <person name="Carone J.V."/>
            <person name="Caskin T.P."/>
            <person name="Diamond M."/>
            <person name="Durham M.E."/>
            <person name="Foxe J.M."/>
            <person name="Go M."/>
            <person name="Henderson B.A."/>
            <person name="Jones I.B."/>
            <person name="McGettigan J.A."/>
            <person name="Micheletti S.J."/>
            <person name="Nasrallah M.E."/>
            <person name="Ortiz D."/>
            <person name="Piller C.R."/>
            <person name="Privatt S.R."/>
            <person name="Schneider S.L."/>
            <person name="Sharp S."/>
            <person name="Smith T.C."/>
            <person name="Stanton J.D."/>
            <person name="Ullery H.E."/>
            <person name="Wilson R.J."/>
            <person name="Serrano M.G."/>
            <person name="Buck G."/>
            <person name="Lee V."/>
            <person name="Wang Y."/>
            <person name="Carvalho R."/>
            <person name="Voegtly L."/>
            <person name="Shi R."/>
            <person name="Duckworth R."/>
            <person name="Johnson A."/>
            <person name="Loviza R."/>
            <person name="Walstead R."/>
            <person name="Shah Z."/>
            <person name="Kiflezghi M."/>
            <person name="Wade K."/>
            <person name="Ball S.L."/>
            <person name="Bradley K.W."/>
            <person name="Asai D.J."/>
            <person name="Bowman C.A."/>
            <person name="Russell D.A."/>
            <person name="Pope W.H."/>
            <person name="Jacobs-Sera D."/>
            <person name="Hendrix R.W."/>
            <person name="Hatfull G.F."/>
        </authorList>
    </citation>
    <scope>NUCLEOTIDE SEQUENCE [LARGE SCALE GENOMIC DNA]</scope>
    <source>
        <strain evidence="3 4">DSM 27710</strain>
    </source>
</reference>
<keyword evidence="4" id="KW-1185">Reference proteome</keyword>
<dbReference type="AlphaFoldDB" id="A0A0K1PE12"/>
<dbReference type="SUPFAM" id="SSF64005">
    <property type="entry name" value="Undecaprenyl diphosphate synthase"/>
    <property type="match status" value="1"/>
</dbReference>
<feature type="binding site" evidence="2">
    <location>
        <position position="194"/>
    </location>
    <ligand>
        <name>substrate</name>
    </ligand>
</feature>
<feature type="binding site" evidence="2">
    <location>
        <position position="75"/>
    </location>
    <ligand>
        <name>substrate</name>
    </ligand>
</feature>
<dbReference type="PATRIC" id="fig|1391653.3.peg.1837"/>
<dbReference type="InterPro" id="IPR001441">
    <property type="entry name" value="UPP_synth-like"/>
</dbReference>
<feature type="binding site" evidence="2">
    <location>
        <begin position="200"/>
        <end position="202"/>
    </location>
    <ligand>
        <name>substrate</name>
    </ligand>
</feature>
<comment type="caution">
    <text evidence="2">Lacks conserved residue(s) required for the propagation of feature annotation.</text>
</comment>
<gene>
    <name evidence="3" type="ORF">AKJ08_1751</name>
</gene>
<feature type="binding site" evidence="2">
    <location>
        <begin position="27"/>
        <end position="30"/>
    </location>
    <ligand>
        <name>substrate</name>
    </ligand>
</feature>
<dbReference type="PANTHER" id="PTHR10291:SF0">
    <property type="entry name" value="DEHYDRODOLICHYL DIPHOSPHATE SYNTHASE 2"/>
    <property type="match status" value="1"/>
</dbReference>
<dbReference type="GO" id="GO:0016094">
    <property type="term" value="P:polyprenol biosynthetic process"/>
    <property type="evidence" value="ECO:0007669"/>
    <property type="project" value="TreeGrafter"/>
</dbReference>
<dbReference type="GO" id="GO:0000287">
    <property type="term" value="F:magnesium ion binding"/>
    <property type="evidence" value="ECO:0007669"/>
    <property type="project" value="UniProtKB-UniRule"/>
</dbReference>
<dbReference type="PROSITE" id="PS01066">
    <property type="entry name" value="UPP_SYNTHASE"/>
    <property type="match status" value="1"/>
</dbReference>
<dbReference type="KEGG" id="vin:AKJ08_1751"/>
<dbReference type="InterPro" id="IPR018520">
    <property type="entry name" value="UPP_synth-like_CS"/>
</dbReference>
<comment type="function">
    <text evidence="2">Catalyzes the condensation of isopentenyl diphosphate (IPP) with allylic pyrophosphates generating different type of terpenoids.</text>
</comment>
<dbReference type="NCBIfam" id="TIGR00055">
    <property type="entry name" value="uppS"/>
    <property type="match status" value="1"/>
</dbReference>
<evidence type="ECO:0000256" key="1">
    <source>
        <dbReference type="ARBA" id="ARBA00022679"/>
    </source>
</evidence>
<accession>A0A0K1PE12</accession>
<comment type="similarity">
    <text evidence="2">Belongs to the UPP synthase family.</text>
</comment>
<organism evidence="3 4">
    <name type="scientific">Vulgatibacter incomptus</name>
    <dbReference type="NCBI Taxonomy" id="1391653"/>
    <lineage>
        <taxon>Bacteria</taxon>
        <taxon>Pseudomonadati</taxon>
        <taxon>Myxococcota</taxon>
        <taxon>Myxococcia</taxon>
        <taxon>Myxococcales</taxon>
        <taxon>Cystobacterineae</taxon>
        <taxon>Vulgatibacteraceae</taxon>
        <taxon>Vulgatibacter</taxon>
    </lineage>
</organism>
<dbReference type="InterPro" id="IPR036424">
    <property type="entry name" value="UPP_synth-like_sf"/>
</dbReference>
<keyword evidence="1 2" id="KW-0808">Transferase</keyword>
<feature type="binding site" evidence="2">
    <location>
        <position position="26"/>
    </location>
    <ligand>
        <name>Mg(2+)</name>
        <dbReference type="ChEBI" id="CHEBI:18420"/>
    </ligand>
</feature>
<dbReference type="CDD" id="cd00475">
    <property type="entry name" value="Cis_IPPS"/>
    <property type="match status" value="1"/>
</dbReference>
<keyword evidence="2" id="KW-0460">Magnesium</keyword>
<dbReference type="RefSeq" id="WP_050725685.1">
    <property type="nucleotide sequence ID" value="NZ_CP012332.1"/>
</dbReference>
<name>A0A0K1PE12_9BACT</name>
<sequence>MTQRETDLRAQLAAGEVPAHVGIIMDGNGRWAELRGLPRLEGHRVGSESVRAITTAAREVGVKALTLYAFSAQNWARPGDEVEGLMELLRLYLLQERPTVMENGIRLRAVGDLDALPAGVREVLNDLARDSSANDGMILTLALSYGGREELVHAARRIAEDVAAGRLRPADVDAEAFASRLHSAALPDLDLCIRTSGELRVSNFLPWQIAYAEILVTEALWPEFREEAFFSALLDYRKRERRFGLTGAQVRGTIG</sequence>
<dbReference type="STRING" id="1391653.AKJ08_1751"/>
<dbReference type="HAMAP" id="MF_01139">
    <property type="entry name" value="ISPT"/>
    <property type="match status" value="1"/>
</dbReference>
<feature type="binding site" evidence="2">
    <location>
        <position position="43"/>
    </location>
    <ligand>
        <name>substrate</name>
    </ligand>
</feature>
<proteinExistence type="inferred from homology"/>
<evidence type="ECO:0000313" key="4">
    <source>
        <dbReference type="Proteomes" id="UP000055590"/>
    </source>
</evidence>
<feature type="active site" description="Proton acceptor" evidence="2">
    <location>
        <position position="74"/>
    </location>
</feature>
<evidence type="ECO:0000313" key="3">
    <source>
        <dbReference type="EMBL" id="AKU91364.1"/>
    </source>
</evidence>
<dbReference type="Gene3D" id="3.40.1180.10">
    <property type="entry name" value="Decaprenyl diphosphate synthase-like"/>
    <property type="match status" value="1"/>
</dbReference>
<dbReference type="Proteomes" id="UP000055590">
    <property type="component" value="Chromosome"/>
</dbReference>
<feature type="binding site" evidence="2">
    <location>
        <position position="39"/>
    </location>
    <ligand>
        <name>substrate</name>
    </ligand>
</feature>